<evidence type="ECO:0000313" key="1">
    <source>
        <dbReference type="EMBL" id="MBX6982347.1"/>
    </source>
</evidence>
<dbReference type="RefSeq" id="WP_071547605.1">
    <property type="nucleotide sequence ID" value="NZ_ABEXOQ020000019.1"/>
</dbReference>
<name>A0AAP2K100_PRORE</name>
<dbReference type="KEGG" id="prg:RB151_002520"/>
<dbReference type="AlphaFoldDB" id="A0AAP2K100"/>
<sequence length="131" mass="14885">MDNFNVGANHLHHVQGDRLFDDELPNEADEIWGHIREWFSPKLEPLAYECLNDFYHVDLLVTPPEQLESFLTLKSLASQGHQNNFTTEYVRGMEAAECTIINATHGLAESVLIPLSEPEYLGSLADFTARR</sequence>
<gene>
    <name evidence="1" type="ORF">EX242_19075</name>
</gene>
<accession>A0AAP2K100</accession>
<dbReference type="Gene3D" id="3.30.2440.10">
    <property type="entry name" value="Secreted effector protein SifA"/>
    <property type="match status" value="1"/>
</dbReference>
<evidence type="ECO:0000313" key="2">
    <source>
        <dbReference type="Proteomes" id="UP000824410"/>
    </source>
</evidence>
<proteinExistence type="predicted"/>
<dbReference type="EMBL" id="SHDO01000027">
    <property type="protein sequence ID" value="MBX6982347.1"/>
    <property type="molecule type" value="Genomic_DNA"/>
</dbReference>
<reference evidence="1" key="1">
    <citation type="submission" date="2019-02" db="EMBL/GenBank/DDBJ databases">
        <title>Genomic characterization of isolates from hospital effluents in KZN, South Africa.</title>
        <authorList>
            <person name="Ntshobeni N."/>
            <person name="Allam M."/>
            <person name="Ismail A."/>
            <person name="Amoako D."/>
            <person name="Essack S."/>
            <person name="Chenia H."/>
        </authorList>
    </citation>
    <scope>NUCLEOTIDE SEQUENCE</scope>
    <source>
        <strain evidence="1">AFE97_S1</strain>
    </source>
</reference>
<dbReference type="Proteomes" id="UP000824410">
    <property type="component" value="Unassembled WGS sequence"/>
</dbReference>
<protein>
    <submittedName>
        <fullName evidence="1">Uncharacterized protein</fullName>
    </submittedName>
</protein>
<comment type="caution">
    <text evidence="1">The sequence shown here is derived from an EMBL/GenBank/DDBJ whole genome shotgun (WGS) entry which is preliminary data.</text>
</comment>
<organism evidence="1 2">
    <name type="scientific">Providencia rettgeri</name>
    <dbReference type="NCBI Taxonomy" id="587"/>
    <lineage>
        <taxon>Bacteria</taxon>
        <taxon>Pseudomonadati</taxon>
        <taxon>Pseudomonadota</taxon>
        <taxon>Gammaproteobacteria</taxon>
        <taxon>Enterobacterales</taxon>
        <taxon>Morganellaceae</taxon>
        <taxon>Providencia</taxon>
    </lineage>
</organism>